<dbReference type="PANTHER" id="PTHR46704">
    <property type="entry name" value="CXC DOMAIN-CONTAINING PROTEIN-RELATED"/>
    <property type="match status" value="1"/>
</dbReference>
<keyword evidence="2" id="KW-1185">Reference proteome</keyword>
<dbReference type="PANTHER" id="PTHR46704:SF1">
    <property type="entry name" value="TELOMERE LENGTH REGULATION PROTEIN TEL2 HOMOLOG"/>
    <property type="match status" value="1"/>
</dbReference>
<proteinExistence type="predicted"/>
<comment type="caution">
    <text evidence="1">The sequence shown here is derived from an EMBL/GenBank/DDBJ whole genome shotgun (WGS) entry which is preliminary data.</text>
</comment>
<dbReference type="Proteomes" id="UP000499080">
    <property type="component" value="Unassembled WGS sequence"/>
</dbReference>
<gene>
    <name evidence="1" type="ORF">AVEN_66504_1</name>
</gene>
<dbReference type="EMBL" id="BGPR01199877">
    <property type="protein sequence ID" value="GBN14973.1"/>
    <property type="molecule type" value="Genomic_DNA"/>
</dbReference>
<evidence type="ECO:0000313" key="2">
    <source>
        <dbReference type="Proteomes" id="UP000499080"/>
    </source>
</evidence>
<name>A0A4Y2LLU6_ARAVE</name>
<dbReference type="OrthoDB" id="6753017at2759"/>
<sequence length="397" mass="44705">MEVWYNKKSDKTEERRRIVKTAAAIVIEDIRSRVYETTQSDNFFQESESDIPETSRVFLDDVILKNKRASLEKWKIKSIALAHSIIAAARPKSFVISLQVGVAAFLFQKYGSRRLIDTLSSLVFCSSYTEATLFEASAIMRSPLHIDDNAFSQFVFDKADFNTQSLDGHNTFHAMGGIHCITPRNAIAPDQNIQRLKQMPSAKVVGSFGTIALKTFVNKNDTGLKTKKIQILGSIRAVSEVVMPSISDLLWLYGKWVDLPNIPGWSGFMEQATAELPFQKSFVGCLTFINAQPSDYDTILTALLSASEKCESLHQHTCFVTFDQPLYFKAREIISSYDENSKLSNTVVRHGGFHLLSFMGSIGYIMNGSGLKELLNTIYAHSIQLKKLWQGMRIRVR</sequence>
<protein>
    <submittedName>
        <fullName evidence="1">Uncharacterized protein</fullName>
    </submittedName>
</protein>
<evidence type="ECO:0000313" key="1">
    <source>
        <dbReference type="EMBL" id="GBN14973.1"/>
    </source>
</evidence>
<dbReference type="AlphaFoldDB" id="A0A4Y2LLU6"/>
<reference evidence="1 2" key="1">
    <citation type="journal article" date="2019" name="Sci. Rep.">
        <title>Orb-weaving spider Araneus ventricosus genome elucidates the spidroin gene catalogue.</title>
        <authorList>
            <person name="Kono N."/>
            <person name="Nakamura H."/>
            <person name="Ohtoshi R."/>
            <person name="Moran D.A.P."/>
            <person name="Shinohara A."/>
            <person name="Yoshida Y."/>
            <person name="Fujiwara M."/>
            <person name="Mori M."/>
            <person name="Tomita M."/>
            <person name="Arakawa K."/>
        </authorList>
    </citation>
    <scope>NUCLEOTIDE SEQUENCE [LARGE SCALE GENOMIC DNA]</scope>
</reference>
<accession>A0A4Y2LLU6</accession>
<organism evidence="1 2">
    <name type="scientific">Araneus ventricosus</name>
    <name type="common">Orbweaver spider</name>
    <name type="synonym">Epeira ventricosa</name>
    <dbReference type="NCBI Taxonomy" id="182803"/>
    <lineage>
        <taxon>Eukaryota</taxon>
        <taxon>Metazoa</taxon>
        <taxon>Ecdysozoa</taxon>
        <taxon>Arthropoda</taxon>
        <taxon>Chelicerata</taxon>
        <taxon>Arachnida</taxon>
        <taxon>Araneae</taxon>
        <taxon>Araneomorphae</taxon>
        <taxon>Entelegynae</taxon>
        <taxon>Araneoidea</taxon>
        <taxon>Araneidae</taxon>
        <taxon>Araneus</taxon>
    </lineage>
</organism>